<protein>
    <submittedName>
        <fullName evidence="4">Dipeptide ABC transporter, substrate-binding protein</fullName>
    </submittedName>
</protein>
<dbReference type="GO" id="GO:0030288">
    <property type="term" value="C:outer membrane-bounded periplasmic space"/>
    <property type="evidence" value="ECO:0007669"/>
    <property type="project" value="UniProtKB-ARBA"/>
</dbReference>
<dbReference type="HOGENOM" id="CLU_017028_7_0_7"/>
<dbReference type="Gene3D" id="3.40.190.10">
    <property type="entry name" value="Periplasmic binding protein-like II"/>
    <property type="match status" value="1"/>
</dbReference>
<gene>
    <name evidence="4" type="primary">dppA</name>
    <name evidence="4" type="ordered locus">Hfelis_05550</name>
</gene>
<dbReference type="PANTHER" id="PTHR30290:SF38">
    <property type="entry name" value="D,D-DIPEPTIDE-BINDING PERIPLASMIC PROTEIN DDPA-RELATED"/>
    <property type="match status" value="1"/>
</dbReference>
<dbReference type="Gene3D" id="3.10.105.10">
    <property type="entry name" value="Dipeptide-binding Protein, Domain 3"/>
    <property type="match status" value="1"/>
</dbReference>
<evidence type="ECO:0000256" key="1">
    <source>
        <dbReference type="ARBA" id="ARBA00005695"/>
    </source>
</evidence>
<dbReference type="EMBL" id="FQ670179">
    <property type="protein sequence ID" value="CBY82639.1"/>
    <property type="molecule type" value="Genomic_DNA"/>
</dbReference>
<dbReference type="PANTHER" id="PTHR30290">
    <property type="entry name" value="PERIPLASMIC BINDING COMPONENT OF ABC TRANSPORTER"/>
    <property type="match status" value="1"/>
</dbReference>
<evidence type="ECO:0000259" key="3">
    <source>
        <dbReference type="Pfam" id="PF00496"/>
    </source>
</evidence>
<accession>E7AA67</accession>
<dbReference type="eggNOG" id="COG0747">
    <property type="taxonomic scope" value="Bacteria"/>
</dbReference>
<evidence type="ECO:0000256" key="2">
    <source>
        <dbReference type="ARBA" id="ARBA00022729"/>
    </source>
</evidence>
<dbReference type="STRING" id="936155.HFELIS_05550"/>
<keyword evidence="2" id="KW-0732">Signal</keyword>
<proteinExistence type="inferred from homology"/>
<dbReference type="PIRSF" id="PIRSF002741">
    <property type="entry name" value="MppA"/>
    <property type="match status" value="1"/>
</dbReference>
<dbReference type="InterPro" id="IPR030678">
    <property type="entry name" value="Peptide/Ni-bd"/>
</dbReference>
<dbReference type="AlphaFoldDB" id="E7AA67"/>
<sequence>MRGLLWGVFWVWLLGGILGATGKFGGTLIYARGADGSSMDPALVTDGESYATTSNIYETLVRFKYGTTEIEPSLATSWEVSKDGLTYTFHLRKGVYFHTTKYWNKKVEFKAKDVLFSFKRQMKTNKPYYKDGRGYVYWESMNMSSIIKDVQALDDYTVKITLNKPEAPFLADLGMDFLSILSADYANYLASQNKEAELSKKPIGTGPFKFALWIKDERVILTRNDQYWGPKAYLDKVVIRVIPNPSSRVLALQKGEVSMISAPNHSEVANLESLPNVVVDKDPALMVSWISLNTQKKPFSNRLVRLALNYAINLDDYIKVVYEGYAKKAVNPLPPGMWSYNTDIKPYPYDPDKAKQLLKQAGYPDGFSTTLYTASRHRKQAAEFIQAQLLKIGVRVKVEFLEWGAYLKKMAMGEHEMAFSGWRADTGDPDNFLYTLWSKHAALQIPSQNHSFYKSVAYSDLVTRAKGVTDERERTKLYKEAQVIFHKDVPWIPLVYPDEIIPHLASLKGLKLTGVQLNRFANFYFDK</sequence>
<dbReference type="InterPro" id="IPR000914">
    <property type="entry name" value="SBP_5_dom"/>
</dbReference>
<dbReference type="GO" id="GO:0043190">
    <property type="term" value="C:ATP-binding cassette (ABC) transporter complex"/>
    <property type="evidence" value="ECO:0007669"/>
    <property type="project" value="InterPro"/>
</dbReference>
<evidence type="ECO:0000313" key="4">
    <source>
        <dbReference type="EMBL" id="CBY82639.1"/>
    </source>
</evidence>
<dbReference type="GO" id="GO:1904680">
    <property type="term" value="F:peptide transmembrane transporter activity"/>
    <property type="evidence" value="ECO:0007669"/>
    <property type="project" value="TreeGrafter"/>
</dbReference>
<reference evidence="4 5" key="1">
    <citation type="journal article" date="2011" name="Genome Biol. Evol.">
        <title>Comparative whole genome sequence analysis of the carcinogenic bacterial model pathogen Helicobacter felis.</title>
        <authorList>
            <person name="Arnold I.C."/>
            <person name="Zigova Z."/>
            <person name="Holden M."/>
            <person name="Lawley T.D."/>
            <person name="Rad R."/>
            <person name="Dougan G."/>
            <person name="Falkow S."/>
            <person name="Bentley S.D."/>
            <person name="Muller A."/>
        </authorList>
    </citation>
    <scope>NUCLEOTIDE SEQUENCE [LARGE SCALE GENOMIC DNA]</scope>
    <source>
        <strain evidence="5">ATCC 49179 / CCUG 28539 / NCTC 12436 / CS1</strain>
    </source>
</reference>
<dbReference type="Pfam" id="PF00496">
    <property type="entry name" value="SBP_bac_5"/>
    <property type="match status" value="1"/>
</dbReference>
<feature type="domain" description="Solute-binding protein family 5" evidence="3">
    <location>
        <begin position="69"/>
        <end position="440"/>
    </location>
</feature>
<dbReference type="RefSeq" id="WP_013469008.1">
    <property type="nucleotide sequence ID" value="NC_014810.2"/>
</dbReference>
<dbReference type="GeneID" id="36133736"/>
<evidence type="ECO:0000313" key="5">
    <source>
        <dbReference type="Proteomes" id="UP000007934"/>
    </source>
</evidence>
<organism evidence="4 5">
    <name type="scientific">Helicobacter felis (strain ATCC 49179 / CCUG 28539 / NCTC 12436 / CS1)</name>
    <dbReference type="NCBI Taxonomy" id="936155"/>
    <lineage>
        <taxon>Bacteria</taxon>
        <taxon>Pseudomonadati</taxon>
        <taxon>Campylobacterota</taxon>
        <taxon>Epsilonproteobacteria</taxon>
        <taxon>Campylobacterales</taxon>
        <taxon>Helicobacteraceae</taxon>
        <taxon>Helicobacter</taxon>
    </lineage>
</organism>
<dbReference type="Gene3D" id="3.90.76.10">
    <property type="entry name" value="Dipeptide-binding Protein, Domain 1"/>
    <property type="match status" value="1"/>
</dbReference>
<dbReference type="SUPFAM" id="SSF53850">
    <property type="entry name" value="Periplasmic binding protein-like II"/>
    <property type="match status" value="1"/>
</dbReference>
<dbReference type="GO" id="GO:0015833">
    <property type="term" value="P:peptide transport"/>
    <property type="evidence" value="ECO:0007669"/>
    <property type="project" value="TreeGrafter"/>
</dbReference>
<dbReference type="CDD" id="cd08493">
    <property type="entry name" value="PBP2_DppA_like"/>
    <property type="match status" value="1"/>
</dbReference>
<dbReference type="InterPro" id="IPR039424">
    <property type="entry name" value="SBP_5"/>
</dbReference>
<name>E7AA67_HELFC</name>
<keyword evidence="5" id="KW-1185">Reference proteome</keyword>
<dbReference type="OrthoDB" id="5469165at2"/>
<dbReference type="Proteomes" id="UP000007934">
    <property type="component" value="Chromosome"/>
</dbReference>
<dbReference type="KEGG" id="hfe:HFELIS_05550"/>
<comment type="similarity">
    <text evidence="1">Belongs to the bacterial solute-binding protein 5 family.</text>
</comment>